<dbReference type="SMART" id="SM00448">
    <property type="entry name" value="REC"/>
    <property type="match status" value="1"/>
</dbReference>
<dbReference type="EMBL" id="LO017727">
    <property type="protein sequence ID" value="CRH06837.1"/>
    <property type="molecule type" value="Genomic_DNA"/>
</dbReference>
<dbReference type="Pfam" id="PF00072">
    <property type="entry name" value="Response_reg"/>
    <property type="match status" value="1"/>
</dbReference>
<dbReference type="InterPro" id="IPR036890">
    <property type="entry name" value="HATPase_C_sf"/>
</dbReference>
<dbReference type="PROSITE" id="PS50109">
    <property type="entry name" value="HIS_KIN"/>
    <property type="match status" value="1"/>
</dbReference>
<feature type="region of interest" description="Disordered" evidence="12">
    <location>
        <begin position="750"/>
        <end position="772"/>
    </location>
</feature>
<evidence type="ECO:0000256" key="9">
    <source>
        <dbReference type="ARBA" id="ARBA00064003"/>
    </source>
</evidence>
<dbReference type="PANTHER" id="PTHR45339">
    <property type="entry name" value="HYBRID SIGNAL TRANSDUCTION HISTIDINE KINASE J"/>
    <property type="match status" value="1"/>
</dbReference>
<dbReference type="InterPro" id="IPR035965">
    <property type="entry name" value="PAS-like_dom_sf"/>
</dbReference>
<evidence type="ECO:0000256" key="10">
    <source>
        <dbReference type="ARBA" id="ARBA00068150"/>
    </source>
</evidence>
<dbReference type="FunFam" id="1.10.287.130:FF:000002">
    <property type="entry name" value="Two-component osmosensing histidine kinase"/>
    <property type="match status" value="1"/>
</dbReference>
<dbReference type="FunFam" id="3.30.565.10:FF:000010">
    <property type="entry name" value="Sensor histidine kinase RcsC"/>
    <property type="match status" value="1"/>
</dbReference>
<dbReference type="Gene3D" id="3.40.50.2300">
    <property type="match status" value="1"/>
</dbReference>
<protein>
    <recommendedName>
        <fullName evidence="10">Sensory/regulatory protein RpfC</fullName>
        <ecNumber evidence="2">2.7.13.3</ecNumber>
    </recommendedName>
</protein>
<dbReference type="Gene3D" id="1.10.287.130">
    <property type="match status" value="1"/>
</dbReference>
<dbReference type="SUPFAM" id="SSF55785">
    <property type="entry name" value="PYP-like sensor domain (PAS domain)"/>
    <property type="match status" value="1"/>
</dbReference>
<dbReference type="PANTHER" id="PTHR45339:SF1">
    <property type="entry name" value="HYBRID SIGNAL TRANSDUCTION HISTIDINE KINASE J"/>
    <property type="match status" value="1"/>
</dbReference>
<dbReference type="Pfam" id="PF02518">
    <property type="entry name" value="HATPase_c"/>
    <property type="match status" value="1"/>
</dbReference>
<comment type="catalytic activity">
    <reaction evidence="1">
        <text>ATP + protein L-histidine = ADP + protein N-phospho-L-histidine.</text>
        <dbReference type="EC" id="2.7.13.3"/>
    </reaction>
</comment>
<keyword evidence="6 18" id="KW-0418">Kinase</keyword>
<name>A0A1S7LL34_MAGMO</name>
<dbReference type="PROSITE" id="PS50112">
    <property type="entry name" value="PAS"/>
    <property type="match status" value="1"/>
</dbReference>
<organism evidence="18">
    <name type="scientific">Magnetococcus massalia (strain MO-1)</name>
    <dbReference type="NCBI Taxonomy" id="451514"/>
    <lineage>
        <taxon>Bacteria</taxon>
        <taxon>Pseudomonadati</taxon>
        <taxon>Pseudomonadota</taxon>
        <taxon>Magnetococcia</taxon>
        <taxon>Magnetococcales</taxon>
        <taxon>Magnetococcaceae</taxon>
        <taxon>Magnetococcus</taxon>
    </lineage>
</organism>
<reference evidence="18" key="1">
    <citation type="submission" date="2015-04" db="EMBL/GenBank/DDBJ databases">
        <authorList>
            <person name="Syromyatnikov M.Y."/>
            <person name="Popov V.N."/>
        </authorList>
    </citation>
    <scope>NUCLEOTIDE SEQUENCE</scope>
    <source>
        <strain evidence="18">MO-1</strain>
    </source>
</reference>
<feature type="compositionally biased region" description="Pro residues" evidence="12">
    <location>
        <begin position="758"/>
        <end position="772"/>
    </location>
</feature>
<dbReference type="Pfam" id="PF00989">
    <property type="entry name" value="PAS"/>
    <property type="match status" value="1"/>
</dbReference>
<evidence type="ECO:0000256" key="11">
    <source>
        <dbReference type="PROSITE-ProRule" id="PRU00169"/>
    </source>
</evidence>
<dbReference type="InterPro" id="IPR000014">
    <property type="entry name" value="PAS"/>
</dbReference>
<evidence type="ECO:0000256" key="13">
    <source>
        <dbReference type="SAM" id="Phobius"/>
    </source>
</evidence>
<dbReference type="AlphaFoldDB" id="A0A1S7LL34"/>
<comment type="subunit">
    <text evidence="9">At low DSF concentrations, interacts with RpfF.</text>
</comment>
<dbReference type="GO" id="GO:0005524">
    <property type="term" value="F:ATP binding"/>
    <property type="evidence" value="ECO:0007669"/>
    <property type="project" value="UniProtKB-KW"/>
</dbReference>
<feature type="domain" description="Response regulatory" evidence="15">
    <location>
        <begin position="628"/>
        <end position="746"/>
    </location>
</feature>
<keyword evidence="4 18" id="KW-0808">Transferase</keyword>
<dbReference type="SUPFAM" id="SSF47384">
    <property type="entry name" value="Homodimeric domain of signal transducing histidine kinase"/>
    <property type="match status" value="1"/>
</dbReference>
<evidence type="ECO:0000313" key="18">
    <source>
        <dbReference type="EMBL" id="CRH06837.1"/>
    </source>
</evidence>
<gene>
    <name evidence="18" type="ORF">MAGMO_2684</name>
</gene>
<dbReference type="CDD" id="cd00082">
    <property type="entry name" value="HisKA"/>
    <property type="match status" value="1"/>
</dbReference>
<keyword evidence="13" id="KW-0472">Membrane</keyword>
<dbReference type="InterPro" id="IPR036097">
    <property type="entry name" value="HisK_dim/P_sf"/>
</dbReference>
<feature type="modified residue" description="4-aspartylphosphate" evidence="11">
    <location>
        <position position="679"/>
    </location>
</feature>
<evidence type="ECO:0000256" key="8">
    <source>
        <dbReference type="ARBA" id="ARBA00023012"/>
    </source>
</evidence>
<evidence type="ECO:0000259" key="15">
    <source>
        <dbReference type="PROSITE" id="PS50110"/>
    </source>
</evidence>
<dbReference type="Gene3D" id="3.30.450.20">
    <property type="entry name" value="PAS domain"/>
    <property type="match status" value="1"/>
</dbReference>
<dbReference type="SMART" id="SM00388">
    <property type="entry name" value="HisKA"/>
    <property type="match status" value="1"/>
</dbReference>
<dbReference type="CDD" id="cd00130">
    <property type="entry name" value="PAS"/>
    <property type="match status" value="1"/>
</dbReference>
<feature type="domain" description="PAC" evidence="17">
    <location>
        <begin position="308"/>
        <end position="359"/>
    </location>
</feature>
<dbReference type="PROSITE" id="PS50110">
    <property type="entry name" value="RESPONSE_REGULATORY"/>
    <property type="match status" value="1"/>
</dbReference>
<feature type="domain" description="PAS" evidence="16">
    <location>
        <begin position="229"/>
        <end position="281"/>
    </location>
</feature>
<keyword evidence="3 11" id="KW-0597">Phosphoprotein</keyword>
<accession>A0A1S7LL34</accession>
<feature type="domain" description="Histidine kinase" evidence="14">
    <location>
        <begin position="377"/>
        <end position="603"/>
    </location>
</feature>
<dbReference type="CDD" id="cd17546">
    <property type="entry name" value="REC_hyHK_CKI1_RcsC-like"/>
    <property type="match status" value="1"/>
</dbReference>
<dbReference type="NCBIfam" id="TIGR00229">
    <property type="entry name" value="sensory_box"/>
    <property type="match status" value="1"/>
</dbReference>
<dbReference type="CDD" id="cd16922">
    <property type="entry name" value="HATPase_EvgS-ArcB-TorS-like"/>
    <property type="match status" value="1"/>
</dbReference>
<keyword evidence="13" id="KW-0812">Transmembrane</keyword>
<keyword evidence="7" id="KW-0067">ATP-binding</keyword>
<keyword evidence="5" id="KW-0547">Nucleotide-binding</keyword>
<dbReference type="InterPro" id="IPR003661">
    <property type="entry name" value="HisK_dim/P_dom"/>
</dbReference>
<dbReference type="PROSITE" id="PS50113">
    <property type="entry name" value="PAC"/>
    <property type="match status" value="1"/>
</dbReference>
<evidence type="ECO:0000256" key="5">
    <source>
        <dbReference type="ARBA" id="ARBA00022741"/>
    </source>
</evidence>
<dbReference type="InterPro" id="IPR001789">
    <property type="entry name" value="Sig_transdc_resp-reg_receiver"/>
</dbReference>
<dbReference type="GO" id="GO:0006355">
    <property type="term" value="P:regulation of DNA-templated transcription"/>
    <property type="evidence" value="ECO:0007669"/>
    <property type="project" value="InterPro"/>
</dbReference>
<dbReference type="SUPFAM" id="SSF52172">
    <property type="entry name" value="CheY-like"/>
    <property type="match status" value="1"/>
</dbReference>
<dbReference type="SMART" id="SM00091">
    <property type="entry name" value="PAS"/>
    <property type="match status" value="1"/>
</dbReference>
<dbReference type="InterPro" id="IPR011006">
    <property type="entry name" value="CheY-like_superfamily"/>
</dbReference>
<evidence type="ECO:0000259" key="14">
    <source>
        <dbReference type="PROSITE" id="PS50109"/>
    </source>
</evidence>
<evidence type="ECO:0000256" key="3">
    <source>
        <dbReference type="ARBA" id="ARBA00022553"/>
    </source>
</evidence>
<dbReference type="PRINTS" id="PR00344">
    <property type="entry name" value="BCTRLSENSOR"/>
</dbReference>
<keyword evidence="8" id="KW-0902">Two-component regulatory system</keyword>
<dbReference type="SUPFAM" id="SSF55874">
    <property type="entry name" value="ATPase domain of HSP90 chaperone/DNA topoisomerase II/histidine kinase"/>
    <property type="match status" value="1"/>
</dbReference>
<dbReference type="InterPro" id="IPR005467">
    <property type="entry name" value="His_kinase_dom"/>
</dbReference>
<dbReference type="InterPro" id="IPR000700">
    <property type="entry name" value="PAS-assoc_C"/>
</dbReference>
<evidence type="ECO:0000256" key="6">
    <source>
        <dbReference type="ARBA" id="ARBA00022777"/>
    </source>
</evidence>
<dbReference type="InterPro" id="IPR003594">
    <property type="entry name" value="HATPase_dom"/>
</dbReference>
<proteinExistence type="predicted"/>
<dbReference type="GO" id="GO:0000155">
    <property type="term" value="F:phosphorelay sensor kinase activity"/>
    <property type="evidence" value="ECO:0007669"/>
    <property type="project" value="InterPro"/>
</dbReference>
<evidence type="ECO:0000259" key="16">
    <source>
        <dbReference type="PROSITE" id="PS50112"/>
    </source>
</evidence>
<dbReference type="SMART" id="SM00387">
    <property type="entry name" value="HATPase_c"/>
    <property type="match status" value="1"/>
</dbReference>
<evidence type="ECO:0000256" key="1">
    <source>
        <dbReference type="ARBA" id="ARBA00000085"/>
    </source>
</evidence>
<sequence length="849" mass="95086">MRVAMLREGRLALAPPLDPDLTEQPAALTFMAPVMDDLGDVIAILLLEHPIEQHLSRITLQGRMGQTGESYLLAPPRQLLTPSRRAHGRVADSSLDTLPPEHQLSLPAQEISAGRSGENFEGYRNYRNLPVIGVWSWNAAYGFALVVEQELAETLESYHITRRTIGNLSLLTVLLAVALMLTLLWSERRAARTLRQANDQLEQRVTERTVELQQQIETRKNAEESAEDARRFLQGVTDAIGEGVYAMDEEGCCTFLNPEAERLLGWQKEELIGHPLHQRIHYLKRDGTPLPAQNCPVLEHMARGEVYHSEDEQLVRHDGSPFPVSTVVVPLIEQGRVTGAVAAFRDITQRRAADQALAQAKERAEQADLAKSAFLATMSHEIRTPMNAIVGMTHLILDGKLEPVQRDYLLKIRRAADILLNILNDILDFSKIEAGKLEMEQSLFSLNEVLSRVHDVLTSKAEDQGLTLHMHVAAEIPDQLIGDSLRLEQVLLNLTSNAIKFTHQGSIHLTISQSGALIRDGDSTRSQLHFAVQDTGIGISPEQLQTLFTPFTQADGSTTRRFGGTGLGLSISQRLVTMMGGKIQVESLEHKGSCFSFTLPFSHASGGEEQAHEELPQWRQGARLTGMRIALVEDDPGNQQIVTTLLENVGAQVLQADNGIQALMLLEKLHIDTHAILMDVRMPEMDGLETTRRIREMPRYHRTPIIGLTAEVMPEERRRCLECGMDTHLAKPVHPHTLFATLAHHCPEFIHEPGEELPNPPAAEEPLPPIEQPPLSQEMIQLANQLVQQLERHDATAEESFQQHQPLWQSYFEALWLEQLQSQLEQYDFDSARQLLREALEQRTTERGS</sequence>
<feature type="transmembrane region" description="Helical" evidence="13">
    <location>
        <begin position="165"/>
        <end position="185"/>
    </location>
</feature>
<dbReference type="EC" id="2.7.13.3" evidence="2"/>
<keyword evidence="13" id="KW-1133">Transmembrane helix</keyword>
<evidence type="ECO:0000256" key="2">
    <source>
        <dbReference type="ARBA" id="ARBA00012438"/>
    </source>
</evidence>
<evidence type="ECO:0000256" key="7">
    <source>
        <dbReference type="ARBA" id="ARBA00022840"/>
    </source>
</evidence>
<evidence type="ECO:0000256" key="4">
    <source>
        <dbReference type="ARBA" id="ARBA00022679"/>
    </source>
</evidence>
<dbReference type="Gene3D" id="3.30.565.10">
    <property type="entry name" value="Histidine kinase-like ATPase, C-terminal domain"/>
    <property type="match status" value="1"/>
</dbReference>
<evidence type="ECO:0000256" key="12">
    <source>
        <dbReference type="SAM" id="MobiDB-lite"/>
    </source>
</evidence>
<dbReference type="InterPro" id="IPR013767">
    <property type="entry name" value="PAS_fold"/>
</dbReference>
<evidence type="ECO:0000259" key="17">
    <source>
        <dbReference type="PROSITE" id="PS50113"/>
    </source>
</evidence>
<dbReference type="Pfam" id="PF00512">
    <property type="entry name" value="HisKA"/>
    <property type="match status" value="1"/>
</dbReference>
<dbReference type="InterPro" id="IPR004358">
    <property type="entry name" value="Sig_transdc_His_kin-like_C"/>
</dbReference>